<evidence type="ECO:0000313" key="8">
    <source>
        <dbReference type="EMBL" id="GLO68447.1"/>
    </source>
</evidence>
<gene>
    <name evidence="8" type="primary">copZ_5</name>
    <name evidence="8" type="ORF">MACH08_42310</name>
</gene>
<keyword evidence="3" id="KW-0963">Cytoplasm</keyword>
<evidence type="ECO:0000256" key="1">
    <source>
        <dbReference type="ARBA" id="ARBA00004496"/>
    </source>
</evidence>
<dbReference type="NCBIfam" id="TIGR00003">
    <property type="entry name" value="copper ion binding protein"/>
    <property type="match status" value="1"/>
</dbReference>
<evidence type="ECO:0000256" key="4">
    <source>
        <dbReference type="ARBA" id="ARBA00022723"/>
    </source>
</evidence>
<dbReference type="InterPro" id="IPR006121">
    <property type="entry name" value="HMA_dom"/>
</dbReference>
<dbReference type="PANTHER" id="PTHR46594:SF4">
    <property type="entry name" value="P-TYPE CATION-TRANSPORTING ATPASE"/>
    <property type="match status" value="1"/>
</dbReference>
<keyword evidence="6" id="KW-0143">Chaperone</keyword>
<comment type="caution">
    <text evidence="8">The sequence shown here is derived from an EMBL/GenBank/DDBJ whole genome shotgun (WGS) entry which is preliminary data.</text>
</comment>
<evidence type="ECO:0000313" key="9">
    <source>
        <dbReference type="Proteomes" id="UP001275436"/>
    </source>
</evidence>
<dbReference type="CDD" id="cd00371">
    <property type="entry name" value="HMA"/>
    <property type="match status" value="1"/>
</dbReference>
<proteinExistence type="predicted"/>
<sequence>MQTKTLDVRGMTCGHCKMSVEGALQKLDGVTAAEVDLGSGKVDVTYDESKVSLENMKAAVEDQGYDVSA</sequence>
<dbReference type="PANTHER" id="PTHR46594">
    <property type="entry name" value="P-TYPE CATION-TRANSPORTING ATPASE"/>
    <property type="match status" value="1"/>
</dbReference>
<dbReference type="PROSITE" id="PS50846">
    <property type="entry name" value="HMA_2"/>
    <property type="match status" value="1"/>
</dbReference>
<accession>A0ABQ5TQD5</accession>
<evidence type="ECO:0000256" key="6">
    <source>
        <dbReference type="ARBA" id="ARBA00023186"/>
    </source>
</evidence>
<dbReference type="EMBL" id="BSKO01000002">
    <property type="protein sequence ID" value="GLO68447.1"/>
    <property type="molecule type" value="Genomic_DNA"/>
</dbReference>
<reference evidence="8 9" key="1">
    <citation type="submission" date="2023-02" db="EMBL/GenBank/DDBJ databases">
        <title>Oceanobacillus kimchii IFOP_LL358 isolated form Alexandrium catenella lab strain.</title>
        <authorList>
            <person name="Gajardo G."/>
            <person name="Ueki S."/>
            <person name="Maruyama F."/>
        </authorList>
    </citation>
    <scope>NUCLEOTIDE SEQUENCE [LARGE SCALE GENOMIC DNA]</scope>
    <source>
        <strain evidence="8 9">IFOP_LL358</strain>
    </source>
</reference>
<evidence type="ECO:0000256" key="3">
    <source>
        <dbReference type="ARBA" id="ARBA00022490"/>
    </source>
</evidence>
<dbReference type="SUPFAM" id="SSF55008">
    <property type="entry name" value="HMA, heavy metal-associated domain"/>
    <property type="match status" value="1"/>
</dbReference>
<dbReference type="NCBIfam" id="NF033795">
    <property type="entry name" value="chaper_CopZ_Bs"/>
    <property type="match status" value="1"/>
</dbReference>
<dbReference type="InterPro" id="IPR001802">
    <property type="entry name" value="MerP/CopZ"/>
</dbReference>
<dbReference type="RefSeq" id="WP_317958674.1">
    <property type="nucleotide sequence ID" value="NZ_BSKO01000002.1"/>
</dbReference>
<protein>
    <recommendedName>
        <fullName evidence="2">Copper chaperone CopZ</fullName>
    </recommendedName>
</protein>
<dbReference type="InterPro" id="IPR006122">
    <property type="entry name" value="HMA_Cu_ion-bd"/>
</dbReference>
<comment type="subcellular location">
    <subcellularLocation>
        <location evidence="1">Cytoplasm</location>
    </subcellularLocation>
</comment>
<dbReference type="Pfam" id="PF00403">
    <property type="entry name" value="HMA"/>
    <property type="match status" value="1"/>
</dbReference>
<dbReference type="Gene3D" id="3.30.70.100">
    <property type="match status" value="1"/>
</dbReference>
<dbReference type="Proteomes" id="UP001275436">
    <property type="component" value="Unassembled WGS sequence"/>
</dbReference>
<organism evidence="8 9">
    <name type="scientific">Oceanobacillus kimchii</name>
    <dbReference type="NCBI Taxonomy" id="746691"/>
    <lineage>
        <taxon>Bacteria</taxon>
        <taxon>Bacillati</taxon>
        <taxon>Bacillota</taxon>
        <taxon>Bacilli</taxon>
        <taxon>Bacillales</taxon>
        <taxon>Bacillaceae</taxon>
        <taxon>Oceanobacillus</taxon>
    </lineage>
</organism>
<dbReference type="InterPro" id="IPR036163">
    <property type="entry name" value="HMA_dom_sf"/>
</dbReference>
<dbReference type="PROSITE" id="PS01047">
    <property type="entry name" value="HMA_1"/>
    <property type="match status" value="1"/>
</dbReference>
<keyword evidence="5" id="KW-0186">Copper</keyword>
<keyword evidence="4" id="KW-0479">Metal-binding</keyword>
<name>A0ABQ5TQD5_9BACI</name>
<keyword evidence="9" id="KW-1185">Reference proteome</keyword>
<evidence type="ECO:0000259" key="7">
    <source>
        <dbReference type="PROSITE" id="PS50846"/>
    </source>
</evidence>
<dbReference type="InterPro" id="IPR049740">
    <property type="entry name" value="CopZ"/>
</dbReference>
<dbReference type="InterPro" id="IPR017969">
    <property type="entry name" value="Heavy-metal-associated_CS"/>
</dbReference>
<evidence type="ECO:0000256" key="5">
    <source>
        <dbReference type="ARBA" id="ARBA00023008"/>
    </source>
</evidence>
<feature type="domain" description="HMA" evidence="7">
    <location>
        <begin position="2"/>
        <end position="68"/>
    </location>
</feature>
<evidence type="ECO:0000256" key="2">
    <source>
        <dbReference type="ARBA" id="ARBA00015313"/>
    </source>
</evidence>
<dbReference type="PRINTS" id="PR00946">
    <property type="entry name" value="HGSCAVENGER"/>
</dbReference>